<dbReference type="Gene3D" id="3.50.50.60">
    <property type="entry name" value="FAD/NAD(P)-binding domain"/>
    <property type="match status" value="1"/>
</dbReference>
<keyword evidence="3" id="KW-0274">FAD</keyword>
<evidence type="ECO:0000256" key="3">
    <source>
        <dbReference type="ARBA" id="ARBA00022827"/>
    </source>
</evidence>
<comment type="caution">
    <text evidence="5">The sequence shown here is derived from an EMBL/GenBank/DDBJ whole genome shotgun (WGS) entry which is preliminary data.</text>
</comment>
<dbReference type="GO" id="GO:0071949">
    <property type="term" value="F:FAD binding"/>
    <property type="evidence" value="ECO:0007669"/>
    <property type="project" value="InterPro"/>
</dbReference>
<accession>A0A927D0Y3</accession>
<dbReference type="PRINTS" id="PR00420">
    <property type="entry name" value="RNGMNOXGNASE"/>
</dbReference>
<dbReference type="Gene3D" id="3.30.70.2450">
    <property type="match status" value="1"/>
</dbReference>
<keyword evidence="5" id="KW-0560">Oxidoreductase</keyword>
<dbReference type="InterPro" id="IPR002938">
    <property type="entry name" value="FAD-bd"/>
</dbReference>
<dbReference type="PANTHER" id="PTHR43004:SF19">
    <property type="entry name" value="BINDING MONOOXYGENASE, PUTATIVE (JCVI)-RELATED"/>
    <property type="match status" value="1"/>
</dbReference>
<gene>
    <name evidence="5" type="ORF">H9Q16_00300</name>
</gene>
<dbReference type="Proteomes" id="UP000635142">
    <property type="component" value="Unassembled WGS sequence"/>
</dbReference>
<comment type="cofactor">
    <cofactor evidence="1">
        <name>FAD</name>
        <dbReference type="ChEBI" id="CHEBI:57692"/>
    </cofactor>
</comment>
<dbReference type="PANTHER" id="PTHR43004">
    <property type="entry name" value="TRK SYSTEM POTASSIUM UPTAKE PROTEIN"/>
    <property type="match status" value="1"/>
</dbReference>
<keyword evidence="2" id="KW-0285">Flavoprotein</keyword>
<proteinExistence type="predicted"/>
<dbReference type="InterPro" id="IPR050641">
    <property type="entry name" value="RIFMO-like"/>
</dbReference>
<dbReference type="InterPro" id="IPR036188">
    <property type="entry name" value="FAD/NAD-bd_sf"/>
</dbReference>
<sequence length="390" mass="42860">MTREPLLIVGAGPVGLALAWRLSQAGFSVQVFEAEDTIPDQLRASTFHPPTLDYFDEGGITAELIAAGRITPTWQIRMHTTGERAEFDLAVLSEDTGHPYRLQCPQAMLSRALAARLPQGTVHFGAAVTAVAQDDAGVSVTVDGETIRGSLLIGCDGARSLVRKAIGAEFEGATYPENTILVTTQFPFEEHLSGLSGVNYIWKPGGTYSLLRLPDLWRISLHPTEGQTPEDALEDTSIRDQTREVLPQAGDINIVEKRIYRIHRRVATRYRKDRMFIAGDAAHLNSPKGGMGMNGGIHDAWCLADLLIEVANGGDPARLERYEAQRRPIARDDIVAQADKNRARMNTTDEAERHAYLKSLQEIAADPVKAREFLLRSSMIEGLRRAEALA</sequence>
<evidence type="ECO:0000256" key="2">
    <source>
        <dbReference type="ARBA" id="ARBA00022630"/>
    </source>
</evidence>
<evidence type="ECO:0000313" key="6">
    <source>
        <dbReference type="Proteomes" id="UP000635142"/>
    </source>
</evidence>
<dbReference type="AlphaFoldDB" id="A0A927D0Y3"/>
<evidence type="ECO:0000313" key="5">
    <source>
        <dbReference type="EMBL" id="MBD3662353.1"/>
    </source>
</evidence>
<name>A0A927D0Y3_9RHOB</name>
<dbReference type="Pfam" id="PF01494">
    <property type="entry name" value="FAD_binding_3"/>
    <property type="match status" value="1"/>
</dbReference>
<protein>
    <submittedName>
        <fullName evidence="5">FAD-dependent monooxygenase</fullName>
    </submittedName>
</protein>
<evidence type="ECO:0000256" key="1">
    <source>
        <dbReference type="ARBA" id="ARBA00001974"/>
    </source>
</evidence>
<dbReference type="EMBL" id="JACTAG010000001">
    <property type="protein sequence ID" value="MBD3662353.1"/>
    <property type="molecule type" value="Genomic_DNA"/>
</dbReference>
<organism evidence="5 6">
    <name type="scientific">Sulfitobacter aestuariivivens</name>
    <dbReference type="NCBI Taxonomy" id="2766981"/>
    <lineage>
        <taxon>Bacteria</taxon>
        <taxon>Pseudomonadati</taxon>
        <taxon>Pseudomonadota</taxon>
        <taxon>Alphaproteobacteria</taxon>
        <taxon>Rhodobacterales</taxon>
        <taxon>Roseobacteraceae</taxon>
        <taxon>Sulfitobacter</taxon>
    </lineage>
</organism>
<feature type="domain" description="FAD-binding" evidence="4">
    <location>
        <begin position="6"/>
        <end position="332"/>
    </location>
</feature>
<keyword evidence="6" id="KW-1185">Reference proteome</keyword>
<evidence type="ECO:0000259" key="4">
    <source>
        <dbReference type="Pfam" id="PF01494"/>
    </source>
</evidence>
<dbReference type="GO" id="GO:0016709">
    <property type="term" value="F:oxidoreductase activity, acting on paired donors, with incorporation or reduction of molecular oxygen, NAD(P)H as one donor, and incorporation of one atom of oxygen"/>
    <property type="evidence" value="ECO:0007669"/>
    <property type="project" value="UniProtKB-ARBA"/>
</dbReference>
<dbReference type="SUPFAM" id="SSF51905">
    <property type="entry name" value="FAD/NAD(P)-binding domain"/>
    <property type="match status" value="1"/>
</dbReference>
<reference evidence="5" key="1">
    <citation type="submission" date="2020-08" db="EMBL/GenBank/DDBJ databases">
        <title>Sulfitobacter aestuariivivens sp. nov., isolated from a tidal flat.</title>
        <authorList>
            <person name="Park S."/>
            <person name="Yoon J.-H."/>
        </authorList>
    </citation>
    <scope>NUCLEOTIDE SEQUENCE</scope>
    <source>
        <strain evidence="5">TSTF-M16</strain>
    </source>
</reference>
<keyword evidence="5" id="KW-0503">Monooxygenase</keyword>